<dbReference type="Proteomes" id="UP000452235">
    <property type="component" value="Unassembled WGS sequence"/>
</dbReference>
<comment type="caution">
    <text evidence="1">The sequence shown here is derived from an EMBL/GenBank/DDBJ whole genome shotgun (WGS) entry which is preliminary data.</text>
</comment>
<sequence>MADILAISAAVVQFLDVAVRVSLELGKLYSDLRDVPGQLHRLKLDIDQQIAIAKYILSSHATFQGDPPGAVTATSPIDQTLADYVLAMEELAGLLQSIRSEDDAGSIRRSWNAIRAVHKRNKILLLYDRLEHQKSTILLWLASTNT</sequence>
<dbReference type="AlphaFoldDB" id="A0A5M3Z418"/>
<accession>A0A5M3Z418</accession>
<dbReference type="VEuPathDB" id="FungiDB:ATEG_05735"/>
<proteinExistence type="predicted"/>
<name>A0A5M3Z418_ASPTE</name>
<reference evidence="1 2" key="1">
    <citation type="submission" date="2020-01" db="EMBL/GenBank/DDBJ databases">
        <title>Aspergillus terreus IFO 6365 whole genome shotgun sequence.</title>
        <authorList>
            <person name="Kanamasa S."/>
            <person name="Takahashi H."/>
        </authorList>
    </citation>
    <scope>NUCLEOTIDE SEQUENCE [LARGE SCALE GENOMIC DNA]</scope>
    <source>
        <strain evidence="1 2">IFO 6365</strain>
    </source>
</reference>
<protein>
    <submittedName>
        <fullName evidence="1">Uncharacterized protein</fullName>
    </submittedName>
</protein>
<organism evidence="1 2">
    <name type="scientific">Aspergillus terreus</name>
    <dbReference type="NCBI Taxonomy" id="33178"/>
    <lineage>
        <taxon>Eukaryota</taxon>
        <taxon>Fungi</taxon>
        <taxon>Dikarya</taxon>
        <taxon>Ascomycota</taxon>
        <taxon>Pezizomycotina</taxon>
        <taxon>Eurotiomycetes</taxon>
        <taxon>Eurotiomycetidae</taxon>
        <taxon>Eurotiales</taxon>
        <taxon>Aspergillaceae</taxon>
        <taxon>Aspergillus</taxon>
        <taxon>Aspergillus subgen. Circumdati</taxon>
    </lineage>
</organism>
<gene>
    <name evidence="1" type="ORF">ATEIFO6365_0007012000</name>
</gene>
<keyword evidence="2" id="KW-1185">Reference proteome</keyword>
<dbReference type="EMBL" id="BLJY01000007">
    <property type="protein sequence ID" value="GFF17571.1"/>
    <property type="molecule type" value="Genomic_DNA"/>
</dbReference>
<dbReference type="OrthoDB" id="1577640at2759"/>
<evidence type="ECO:0000313" key="1">
    <source>
        <dbReference type="EMBL" id="GFF17571.1"/>
    </source>
</evidence>
<evidence type="ECO:0000313" key="2">
    <source>
        <dbReference type="Proteomes" id="UP000452235"/>
    </source>
</evidence>